<keyword evidence="2 4" id="KW-0863">Zinc-finger</keyword>
<feature type="compositionally biased region" description="Acidic residues" evidence="5">
    <location>
        <begin position="252"/>
        <end position="270"/>
    </location>
</feature>
<keyword evidence="8" id="KW-1185">Reference proteome</keyword>
<reference evidence="7 8" key="1">
    <citation type="journal article" date="2023" name="Life. Sci Alliance">
        <title>Evolutionary insights into 3D genome organization and epigenetic landscape of Vigna mungo.</title>
        <authorList>
            <person name="Junaid A."/>
            <person name="Singh B."/>
            <person name="Bhatia S."/>
        </authorList>
    </citation>
    <scope>NUCLEOTIDE SEQUENCE [LARGE SCALE GENOMIC DNA]</scope>
    <source>
        <strain evidence="7">Urdbean</strain>
    </source>
</reference>
<dbReference type="InterPro" id="IPR006564">
    <property type="entry name" value="Znf_PMZ"/>
</dbReference>
<evidence type="ECO:0000259" key="6">
    <source>
        <dbReference type="PROSITE" id="PS50966"/>
    </source>
</evidence>
<feature type="region of interest" description="Disordered" evidence="5">
    <location>
        <begin position="1115"/>
        <end position="1211"/>
    </location>
</feature>
<dbReference type="InterPro" id="IPR018289">
    <property type="entry name" value="MULE_transposase_dom"/>
</dbReference>
<name>A0AAQ3P308_VIGMU</name>
<dbReference type="GO" id="GO:0008270">
    <property type="term" value="F:zinc ion binding"/>
    <property type="evidence" value="ECO:0007669"/>
    <property type="project" value="UniProtKB-KW"/>
</dbReference>
<feature type="region of interest" description="Disordered" evidence="5">
    <location>
        <begin position="252"/>
        <end position="300"/>
    </location>
</feature>
<dbReference type="EMBL" id="CP144699">
    <property type="protein sequence ID" value="WVZ18983.1"/>
    <property type="molecule type" value="Genomic_DNA"/>
</dbReference>
<dbReference type="InterPro" id="IPR007527">
    <property type="entry name" value="Znf_SWIM"/>
</dbReference>
<feature type="compositionally biased region" description="Acidic residues" evidence="5">
    <location>
        <begin position="278"/>
        <end position="300"/>
    </location>
</feature>
<feature type="compositionally biased region" description="Low complexity" evidence="5">
    <location>
        <begin position="1134"/>
        <end position="1144"/>
    </location>
</feature>
<keyword evidence="1" id="KW-0479">Metal-binding</keyword>
<evidence type="ECO:0000256" key="2">
    <source>
        <dbReference type="ARBA" id="ARBA00022771"/>
    </source>
</evidence>
<evidence type="ECO:0000313" key="7">
    <source>
        <dbReference type="EMBL" id="WVZ18983.1"/>
    </source>
</evidence>
<evidence type="ECO:0000256" key="3">
    <source>
        <dbReference type="ARBA" id="ARBA00022833"/>
    </source>
</evidence>
<proteinExistence type="predicted"/>
<dbReference type="Pfam" id="PF04434">
    <property type="entry name" value="SWIM"/>
    <property type="match status" value="1"/>
</dbReference>
<sequence>MDGVNNQYMCQTATLTILKTVEAFVALRWWWLPCGGVEAFVALRWWWLPCGGVEAFVALWWWWLPCGGGVEAFVALQWWWSPCGGGCVAVVVVARCGGRCVVVVLALRLWLRCGGGCVKDVVSKKSNQGLKMVFDICLHHMGKFVNGLRYVGGEIHVIKGIDPDCWSYFEAIGIVKDFKYDADFKLWWKGSKQRLMNNIRLLSDDMEALYLANYAETTKEEIDMYVEHVPSEAVEVHFVTSGEVGEVAEQECDGGDEQQDVEVGEEDCDDGQERDSYDGGDEEEKDEMGEEGQDCDIDDEQQDVELGEEEYEDGEEEDEVRNVVEGYVEASDHECLDDSEEDRMANGDDGFGVENARVEQVLRDINPVLERWNTMKKKKKKKKNRVTKRGNVGEGSFIINEEVDVDDMNEEYNSDELDSNVDSDEDERVKRAKFKKYKQDDMSKNFKFQLGMEFCTLREFKNAVMEHNVLNGKEVKFVKNDLTRARAVCKNKCGFVIMASKVGGKQTFCVKTLVGQHNCGRVFGNKSANINWIAQVLTDRFVNVANMTVNQIIDDIKKSFSVGITAWKAGKAKQIALDALVGDGERQYGRLYDYVGELLRVKCGTFKIKVNQPQPSLPPRFGSFYMCLEGCKQGFLDRFVNVANMTVNQIIDDIKKSFSVGITAWKAGKAKQIALDALVGDGERQYSRLYDYVGELLRVKCGTFKIKVNQPQPSLPPRFGSFYMCLEGCKQGFLGSCRPFIGVDGCHLKTTYGGQLLVAVGRDPNDQYFPLAFAVVESECKESWRWFLTLLLDDIGGIDCQRWIFISDQQKGLMTVFDEILEGVEHRLCLRHLYNNYKKKFGGGVIIRDLMMAAAKATYQQDWERKMGELKNVNIDAYNWLLAIPTKSWCKHAFSCYPRCDVLINNLSESFNSTILLARDKPIITMMEWIRTYIMRRFATLREKATTYTGVVMPKPRKRLDREVEKSGNWIPTWAGAAKFEVTHGFTMDKFVVDLSNHSCSCYFWDLVGIPCRHAVAAINYKLENPEDYVHPYYKKEAYVTCYEPEIVPINGQQLWSTSDTGALLPPIYKTPPGRPKKLRRRDADEYVSHVKLSKKNVLMKCSSCNEFGHNVRTCKRRKKKNIRGTSSAGGSGSSRATSTAGGSEAQPAPSMSQGRGRTRRVTSQSGRLHPTIQPTATGSGAGPSSTHQSGRRTSSRLMGSQDLGSQASTS</sequence>
<evidence type="ECO:0000256" key="4">
    <source>
        <dbReference type="PROSITE-ProRule" id="PRU00325"/>
    </source>
</evidence>
<feature type="domain" description="SWIM-type" evidence="6">
    <location>
        <begin position="991"/>
        <end position="1023"/>
    </location>
</feature>
<dbReference type="AlphaFoldDB" id="A0AAQ3P308"/>
<dbReference type="Pfam" id="PF03108">
    <property type="entry name" value="DBD_Tnp_Mut"/>
    <property type="match status" value="1"/>
</dbReference>
<dbReference type="InterPro" id="IPR058594">
    <property type="entry name" value="PB1-like_dom_pln"/>
</dbReference>
<dbReference type="Proteomes" id="UP001374535">
    <property type="component" value="Chromosome 2"/>
</dbReference>
<gene>
    <name evidence="7" type="ORF">V8G54_006305</name>
</gene>
<dbReference type="SMART" id="SM00575">
    <property type="entry name" value="ZnF_PMZ"/>
    <property type="match status" value="1"/>
</dbReference>
<dbReference type="PANTHER" id="PTHR31973">
    <property type="entry name" value="POLYPROTEIN, PUTATIVE-RELATED"/>
    <property type="match status" value="1"/>
</dbReference>
<dbReference type="Pfam" id="PF26130">
    <property type="entry name" value="PB1-like"/>
    <property type="match status" value="1"/>
</dbReference>
<evidence type="ECO:0000313" key="8">
    <source>
        <dbReference type="Proteomes" id="UP001374535"/>
    </source>
</evidence>
<protein>
    <recommendedName>
        <fullName evidence="6">SWIM-type domain-containing protein</fullName>
    </recommendedName>
</protein>
<dbReference type="PROSITE" id="PS50966">
    <property type="entry name" value="ZF_SWIM"/>
    <property type="match status" value="1"/>
</dbReference>
<evidence type="ECO:0000256" key="1">
    <source>
        <dbReference type="ARBA" id="ARBA00022723"/>
    </source>
</evidence>
<feature type="compositionally biased region" description="Polar residues" evidence="5">
    <location>
        <begin position="1150"/>
        <end position="1189"/>
    </location>
</feature>
<accession>A0AAQ3P308</accession>
<dbReference type="Pfam" id="PF10551">
    <property type="entry name" value="MULE"/>
    <property type="match status" value="1"/>
</dbReference>
<evidence type="ECO:0000256" key="5">
    <source>
        <dbReference type="SAM" id="MobiDB-lite"/>
    </source>
</evidence>
<dbReference type="InterPro" id="IPR004332">
    <property type="entry name" value="Transposase_MuDR"/>
</dbReference>
<feature type="compositionally biased region" description="Polar residues" evidence="5">
    <location>
        <begin position="1196"/>
        <end position="1211"/>
    </location>
</feature>
<dbReference type="PANTHER" id="PTHR31973:SF187">
    <property type="entry name" value="MUTATOR TRANSPOSASE MUDRA PROTEIN"/>
    <property type="match status" value="1"/>
</dbReference>
<organism evidence="7 8">
    <name type="scientific">Vigna mungo</name>
    <name type="common">Black gram</name>
    <name type="synonym">Phaseolus mungo</name>
    <dbReference type="NCBI Taxonomy" id="3915"/>
    <lineage>
        <taxon>Eukaryota</taxon>
        <taxon>Viridiplantae</taxon>
        <taxon>Streptophyta</taxon>
        <taxon>Embryophyta</taxon>
        <taxon>Tracheophyta</taxon>
        <taxon>Spermatophyta</taxon>
        <taxon>Magnoliopsida</taxon>
        <taxon>eudicotyledons</taxon>
        <taxon>Gunneridae</taxon>
        <taxon>Pentapetalae</taxon>
        <taxon>rosids</taxon>
        <taxon>fabids</taxon>
        <taxon>Fabales</taxon>
        <taxon>Fabaceae</taxon>
        <taxon>Papilionoideae</taxon>
        <taxon>50 kb inversion clade</taxon>
        <taxon>NPAAA clade</taxon>
        <taxon>indigoferoid/millettioid clade</taxon>
        <taxon>Phaseoleae</taxon>
        <taxon>Vigna</taxon>
    </lineage>
</organism>
<keyword evidence="3" id="KW-0862">Zinc</keyword>